<proteinExistence type="predicted"/>
<comment type="caution">
    <text evidence="1">The sequence shown here is derived from an EMBL/GenBank/DDBJ whole genome shotgun (WGS) entry which is preliminary data.</text>
</comment>
<organism evidence="1 2">
    <name type="scientific">Blattamonas nauphoetae</name>
    <dbReference type="NCBI Taxonomy" id="2049346"/>
    <lineage>
        <taxon>Eukaryota</taxon>
        <taxon>Metamonada</taxon>
        <taxon>Preaxostyla</taxon>
        <taxon>Oxymonadida</taxon>
        <taxon>Blattamonas</taxon>
    </lineage>
</organism>
<evidence type="ECO:0000313" key="1">
    <source>
        <dbReference type="EMBL" id="KAK2941813.1"/>
    </source>
</evidence>
<keyword evidence="2" id="KW-1185">Reference proteome</keyword>
<reference evidence="1 2" key="1">
    <citation type="journal article" date="2022" name="bioRxiv">
        <title>Genomics of Preaxostyla Flagellates Illuminates Evolutionary Transitions and the Path Towards Mitochondrial Loss.</title>
        <authorList>
            <person name="Novak L.V.F."/>
            <person name="Treitli S.C."/>
            <person name="Pyrih J."/>
            <person name="Halakuc P."/>
            <person name="Pipaliya S.V."/>
            <person name="Vacek V."/>
            <person name="Brzon O."/>
            <person name="Soukal P."/>
            <person name="Eme L."/>
            <person name="Dacks J.B."/>
            <person name="Karnkowska A."/>
            <person name="Elias M."/>
            <person name="Hampl V."/>
        </authorList>
    </citation>
    <scope>NUCLEOTIDE SEQUENCE [LARGE SCALE GENOMIC DNA]</scope>
    <source>
        <strain evidence="1">NAU3</strain>
        <tissue evidence="1">Gut</tissue>
    </source>
</reference>
<accession>A0ABQ9WQN7</accession>
<dbReference type="EMBL" id="JARBJD010000460">
    <property type="protein sequence ID" value="KAK2941813.1"/>
    <property type="molecule type" value="Genomic_DNA"/>
</dbReference>
<name>A0ABQ9WQN7_9EUKA</name>
<dbReference type="Proteomes" id="UP001281761">
    <property type="component" value="Unassembled WGS sequence"/>
</dbReference>
<evidence type="ECO:0000313" key="2">
    <source>
        <dbReference type="Proteomes" id="UP001281761"/>
    </source>
</evidence>
<gene>
    <name evidence="1" type="ORF">BLNAU_23268</name>
</gene>
<protein>
    <submittedName>
        <fullName evidence="1">Uncharacterized protein</fullName>
    </submittedName>
</protein>
<sequence length="115" mass="12743">MIGLSDLIEQISETHLIFLIEIGVSPYSHRSTTIHSLFEGILSVSLFMSLQPLSTHSSNHDKRTPIIIEKSMRIVPNSNQILVACSLPLVLLLPPRVQRCHRESLDAFLLCGGGI</sequence>